<feature type="transmembrane region" description="Helical" evidence="9">
    <location>
        <begin position="230"/>
        <end position="258"/>
    </location>
</feature>
<feature type="transmembrane region" description="Helical" evidence="9">
    <location>
        <begin position="156"/>
        <end position="175"/>
    </location>
</feature>
<dbReference type="PANTHER" id="PTHR32507">
    <property type="entry name" value="NA(+)/H(+) ANTIPORTER 1"/>
    <property type="match status" value="1"/>
</dbReference>
<accession>A0ABT8G0C9</accession>
<evidence type="ECO:0000256" key="2">
    <source>
        <dbReference type="ARBA" id="ARBA00022448"/>
    </source>
</evidence>
<reference evidence="11" key="1">
    <citation type="submission" date="2023-06" db="EMBL/GenBank/DDBJ databases">
        <title>SYSU T00b26.</title>
        <authorList>
            <person name="Gao L."/>
            <person name="Fang B.-Z."/>
            <person name="Li W.-J."/>
        </authorList>
    </citation>
    <scope>NUCLEOTIDE SEQUENCE</scope>
    <source>
        <strain evidence="11">SYSU T00b26</strain>
    </source>
</reference>
<name>A0ABT8G0C9_9MICO</name>
<evidence type="ECO:0000256" key="8">
    <source>
        <dbReference type="ARBA" id="ARBA00023136"/>
    </source>
</evidence>
<feature type="transmembrane region" description="Helical" evidence="9">
    <location>
        <begin position="29"/>
        <end position="50"/>
    </location>
</feature>
<feature type="transmembrane region" description="Helical" evidence="9">
    <location>
        <begin position="195"/>
        <end position="218"/>
    </location>
</feature>
<feature type="transmembrane region" description="Helical" evidence="9">
    <location>
        <begin position="87"/>
        <end position="110"/>
    </location>
</feature>
<feature type="transmembrane region" description="Helical" evidence="9">
    <location>
        <begin position="278"/>
        <end position="296"/>
    </location>
</feature>
<evidence type="ECO:0000256" key="9">
    <source>
        <dbReference type="SAM" id="Phobius"/>
    </source>
</evidence>
<evidence type="ECO:0000259" key="10">
    <source>
        <dbReference type="Pfam" id="PF00999"/>
    </source>
</evidence>
<feature type="transmembrane region" description="Helical" evidence="9">
    <location>
        <begin position="6"/>
        <end position="22"/>
    </location>
</feature>
<feature type="transmembrane region" description="Helical" evidence="9">
    <location>
        <begin position="370"/>
        <end position="393"/>
    </location>
</feature>
<keyword evidence="4" id="KW-1003">Cell membrane</keyword>
<proteinExistence type="predicted"/>
<evidence type="ECO:0000313" key="11">
    <source>
        <dbReference type="EMBL" id="MDN4472562.1"/>
    </source>
</evidence>
<keyword evidence="6 9" id="KW-1133">Transmembrane helix</keyword>
<feature type="transmembrane region" description="Helical" evidence="9">
    <location>
        <begin position="116"/>
        <end position="135"/>
    </location>
</feature>
<evidence type="ECO:0000256" key="1">
    <source>
        <dbReference type="ARBA" id="ARBA00004651"/>
    </source>
</evidence>
<evidence type="ECO:0000256" key="3">
    <source>
        <dbReference type="ARBA" id="ARBA00022449"/>
    </source>
</evidence>
<keyword evidence="2" id="KW-0813">Transport</keyword>
<dbReference type="RefSeq" id="WP_301127238.1">
    <property type="nucleotide sequence ID" value="NZ_JAUHPV010000003.1"/>
</dbReference>
<evidence type="ECO:0000256" key="5">
    <source>
        <dbReference type="ARBA" id="ARBA00022692"/>
    </source>
</evidence>
<keyword evidence="7" id="KW-0406">Ion transport</keyword>
<keyword evidence="3" id="KW-0050">Antiport</keyword>
<dbReference type="InterPro" id="IPR038770">
    <property type="entry name" value="Na+/solute_symporter_sf"/>
</dbReference>
<keyword evidence="8 9" id="KW-0472">Membrane</keyword>
<evidence type="ECO:0000256" key="4">
    <source>
        <dbReference type="ARBA" id="ARBA00022475"/>
    </source>
</evidence>
<feature type="domain" description="Cation/H+ exchanger transmembrane" evidence="10">
    <location>
        <begin position="12"/>
        <end position="394"/>
    </location>
</feature>
<feature type="transmembrane region" description="Helical" evidence="9">
    <location>
        <begin position="308"/>
        <end position="327"/>
    </location>
</feature>
<organism evidence="11 12">
    <name type="scientific">Demequina zhanjiangensis</name>
    <dbReference type="NCBI Taxonomy" id="3051659"/>
    <lineage>
        <taxon>Bacteria</taxon>
        <taxon>Bacillati</taxon>
        <taxon>Actinomycetota</taxon>
        <taxon>Actinomycetes</taxon>
        <taxon>Micrococcales</taxon>
        <taxon>Demequinaceae</taxon>
        <taxon>Demequina</taxon>
    </lineage>
</organism>
<feature type="transmembrane region" description="Helical" evidence="9">
    <location>
        <begin position="56"/>
        <end position="75"/>
    </location>
</feature>
<dbReference type="Gene3D" id="1.20.1530.20">
    <property type="match status" value="1"/>
</dbReference>
<evidence type="ECO:0000256" key="7">
    <source>
        <dbReference type="ARBA" id="ARBA00023065"/>
    </source>
</evidence>
<dbReference type="EMBL" id="JAUHPV010000003">
    <property type="protein sequence ID" value="MDN4472562.1"/>
    <property type="molecule type" value="Genomic_DNA"/>
</dbReference>
<dbReference type="Proteomes" id="UP001172738">
    <property type="component" value="Unassembled WGS sequence"/>
</dbReference>
<feature type="transmembrane region" description="Helical" evidence="9">
    <location>
        <begin position="339"/>
        <end position="358"/>
    </location>
</feature>
<keyword evidence="5 9" id="KW-0812">Transmembrane</keyword>
<comment type="subcellular location">
    <subcellularLocation>
        <location evidence="1">Cell membrane</location>
        <topology evidence="1">Multi-pass membrane protein</topology>
    </subcellularLocation>
</comment>
<sequence>MENVDGVTLAVLAALLTGWALVGRRAEAWGITAPIVFLVSGIVLAESVGADPGAPTVHALAEATLVLVLFHDASTVRFRELRHDPWVAVRLLAVGFPVAVLMTAGVSWWLLPSLGFAGALLVGAALSATDASLGAPTVLNPAVPVRVRRALNVESGLNDGLATPLVIVAIGALAANADSADGVAESVALELPSGVLGVAVGIAIGLVAAIAFDATRAWGLSDRRARSVGVLALPLVTFGLAEIAGANVFLAAFLGGLAFGRFSRTVHEEEQVTEPLEIAADVLGVVLWFLAGGMAVRVLREGFKVEWLVIALLAVTVLRLVPVALALLRSGLAWPTRLFLGWFGPRGVATIVFGLLTFEALPADGRTFDIVGVFTLTVMLSVVAHGLTAAPWAERYGRWAGAASPRADRA</sequence>
<dbReference type="Pfam" id="PF00999">
    <property type="entry name" value="Na_H_Exchanger"/>
    <property type="match status" value="1"/>
</dbReference>
<keyword evidence="12" id="KW-1185">Reference proteome</keyword>
<evidence type="ECO:0000313" key="12">
    <source>
        <dbReference type="Proteomes" id="UP001172738"/>
    </source>
</evidence>
<protein>
    <submittedName>
        <fullName evidence="11">Cation:proton antiporter</fullName>
    </submittedName>
</protein>
<dbReference type="PANTHER" id="PTHR32507:SF8">
    <property type="entry name" value="CNH1P"/>
    <property type="match status" value="1"/>
</dbReference>
<gene>
    <name evidence="11" type="ORF">QQX04_06105</name>
</gene>
<dbReference type="InterPro" id="IPR006153">
    <property type="entry name" value="Cation/H_exchanger_TM"/>
</dbReference>
<comment type="caution">
    <text evidence="11">The sequence shown here is derived from an EMBL/GenBank/DDBJ whole genome shotgun (WGS) entry which is preliminary data.</text>
</comment>
<evidence type="ECO:0000256" key="6">
    <source>
        <dbReference type="ARBA" id="ARBA00022989"/>
    </source>
</evidence>